<comment type="caution">
    <text evidence="2">The sequence shown here is derived from an EMBL/GenBank/DDBJ whole genome shotgun (WGS) entry which is preliminary data.</text>
</comment>
<name>A0A1S1HFD3_9SPHN</name>
<dbReference type="PANTHER" id="PTHR41521:SF4">
    <property type="entry name" value="BLR0684 PROTEIN"/>
    <property type="match status" value="1"/>
</dbReference>
<dbReference type="AlphaFoldDB" id="A0A1S1HFD3"/>
<proteinExistence type="predicted"/>
<dbReference type="InterPro" id="IPR010753">
    <property type="entry name" value="DUF1330"/>
</dbReference>
<dbReference type="RefSeq" id="WP_070933857.1">
    <property type="nucleotide sequence ID" value="NZ_MIPT01000001.1"/>
</dbReference>
<dbReference type="Gene3D" id="3.30.70.100">
    <property type="match status" value="1"/>
</dbReference>
<keyword evidence="3" id="KW-1185">Reference proteome</keyword>
<protein>
    <recommendedName>
        <fullName evidence="1">DUF1330 domain-containing protein</fullName>
    </recommendedName>
</protein>
<dbReference type="PANTHER" id="PTHR41521">
    <property type="match status" value="1"/>
</dbReference>
<sequence>MPAYLIVTATIADREAFLAGYAARAASLVEKFGGKYLVRTPGAVLLEGDFGDGGSVVISEWPSREAALNFWNSPEYGDARALRQGVAHCQVLLIEAPAIGG</sequence>
<dbReference type="SUPFAM" id="SSF54909">
    <property type="entry name" value="Dimeric alpha+beta barrel"/>
    <property type="match status" value="1"/>
</dbReference>
<dbReference type="OrthoDB" id="9806380at2"/>
<dbReference type="Pfam" id="PF07045">
    <property type="entry name" value="DUF1330"/>
    <property type="match status" value="1"/>
</dbReference>
<evidence type="ECO:0000313" key="3">
    <source>
        <dbReference type="Proteomes" id="UP000179467"/>
    </source>
</evidence>
<dbReference type="Proteomes" id="UP000179467">
    <property type="component" value="Unassembled WGS sequence"/>
</dbReference>
<evidence type="ECO:0000259" key="1">
    <source>
        <dbReference type="Pfam" id="PF07045"/>
    </source>
</evidence>
<organism evidence="2 3">
    <name type="scientific">Edaphosphingomonas haloaromaticamans</name>
    <dbReference type="NCBI Taxonomy" id="653954"/>
    <lineage>
        <taxon>Bacteria</taxon>
        <taxon>Pseudomonadati</taxon>
        <taxon>Pseudomonadota</taxon>
        <taxon>Alphaproteobacteria</taxon>
        <taxon>Sphingomonadales</taxon>
        <taxon>Rhizorhabdaceae</taxon>
        <taxon>Edaphosphingomonas</taxon>
    </lineage>
</organism>
<evidence type="ECO:0000313" key="2">
    <source>
        <dbReference type="EMBL" id="OHT20206.1"/>
    </source>
</evidence>
<dbReference type="EMBL" id="MIPT01000001">
    <property type="protein sequence ID" value="OHT20206.1"/>
    <property type="molecule type" value="Genomic_DNA"/>
</dbReference>
<accession>A0A1S1HFD3</accession>
<feature type="domain" description="DUF1330" evidence="1">
    <location>
        <begin position="2"/>
        <end position="96"/>
    </location>
</feature>
<gene>
    <name evidence="2" type="ORF">BHE75_02201</name>
</gene>
<reference evidence="2 3" key="1">
    <citation type="submission" date="2016-09" db="EMBL/GenBank/DDBJ databases">
        <title>Metabolic pathway, cell adaptation mechanisms and a novel monoxygenase revealed through proteogenomic-transcription analysis of a Sphingomonas haloaromaticamans strain degrading the fungicide ortho-phenylphenol.</title>
        <authorList>
            <person name="Perruchon C."/>
            <person name="Papadopoulou E.S."/>
            <person name="Rousidou C."/>
            <person name="Vasileiadis S."/>
            <person name="Tanou G."/>
            <person name="Amoutzias G."/>
            <person name="Molassiotis A."/>
            <person name="Karpouzas D.G."/>
        </authorList>
    </citation>
    <scope>NUCLEOTIDE SEQUENCE [LARGE SCALE GENOMIC DNA]</scope>
    <source>
        <strain evidence="2 3">P3</strain>
    </source>
</reference>
<dbReference type="InterPro" id="IPR011008">
    <property type="entry name" value="Dimeric_a/b-barrel"/>
</dbReference>